<protein>
    <submittedName>
        <fullName evidence="2">Uncharacterized protein</fullName>
    </submittedName>
</protein>
<evidence type="ECO:0000313" key="2">
    <source>
        <dbReference type="EMBL" id="MFE1357258.1"/>
    </source>
</evidence>
<evidence type="ECO:0000256" key="1">
    <source>
        <dbReference type="SAM" id="MobiDB-lite"/>
    </source>
</evidence>
<gene>
    <name evidence="2" type="ORF">ACFW6T_35370</name>
</gene>
<keyword evidence="3" id="KW-1185">Reference proteome</keyword>
<sequence length="52" mass="5008">MALPAALLFGAFQYAVLQDARGHDGPQHSPCAGAAPAAGGAHGGLPARGGVQ</sequence>
<evidence type="ECO:0000313" key="3">
    <source>
        <dbReference type="Proteomes" id="UP001599542"/>
    </source>
</evidence>
<accession>A0ABW6GXV2</accession>
<proteinExistence type="predicted"/>
<organism evidence="2 3">
    <name type="scientific">Kitasatospora phosalacinea</name>
    <dbReference type="NCBI Taxonomy" id="2065"/>
    <lineage>
        <taxon>Bacteria</taxon>
        <taxon>Bacillati</taxon>
        <taxon>Actinomycetota</taxon>
        <taxon>Actinomycetes</taxon>
        <taxon>Kitasatosporales</taxon>
        <taxon>Streptomycetaceae</taxon>
        <taxon>Kitasatospora</taxon>
    </lineage>
</organism>
<feature type="compositionally biased region" description="Gly residues" evidence="1">
    <location>
        <begin position="40"/>
        <end position="52"/>
    </location>
</feature>
<name>A0ABW6GXV2_9ACTN</name>
<comment type="caution">
    <text evidence="2">The sequence shown here is derived from an EMBL/GenBank/DDBJ whole genome shotgun (WGS) entry which is preliminary data.</text>
</comment>
<feature type="region of interest" description="Disordered" evidence="1">
    <location>
        <begin position="22"/>
        <end position="52"/>
    </location>
</feature>
<dbReference type="RefSeq" id="WP_380332431.1">
    <property type="nucleotide sequence ID" value="NZ_JBHYPW010000105.1"/>
</dbReference>
<reference evidence="2 3" key="1">
    <citation type="submission" date="2024-09" db="EMBL/GenBank/DDBJ databases">
        <title>The Natural Products Discovery Center: Release of the First 8490 Sequenced Strains for Exploring Actinobacteria Biosynthetic Diversity.</title>
        <authorList>
            <person name="Kalkreuter E."/>
            <person name="Kautsar S.A."/>
            <person name="Yang D."/>
            <person name="Bader C.D."/>
            <person name="Teijaro C.N."/>
            <person name="Fluegel L."/>
            <person name="Davis C.M."/>
            <person name="Simpson J.R."/>
            <person name="Lauterbach L."/>
            <person name="Steele A.D."/>
            <person name="Gui C."/>
            <person name="Meng S."/>
            <person name="Li G."/>
            <person name="Viehrig K."/>
            <person name="Ye F."/>
            <person name="Su P."/>
            <person name="Kiefer A.F."/>
            <person name="Nichols A."/>
            <person name="Cepeda A.J."/>
            <person name="Yan W."/>
            <person name="Fan B."/>
            <person name="Jiang Y."/>
            <person name="Adhikari A."/>
            <person name="Zheng C.-J."/>
            <person name="Schuster L."/>
            <person name="Cowan T.M."/>
            <person name="Smanski M.J."/>
            <person name="Chevrette M.G."/>
            <person name="De Carvalho L.P.S."/>
            <person name="Shen B."/>
        </authorList>
    </citation>
    <scope>NUCLEOTIDE SEQUENCE [LARGE SCALE GENOMIC DNA]</scope>
    <source>
        <strain evidence="2 3">NPDC058753</strain>
    </source>
</reference>
<dbReference type="Proteomes" id="UP001599542">
    <property type="component" value="Unassembled WGS sequence"/>
</dbReference>
<dbReference type="EMBL" id="JBHYPX010000144">
    <property type="protein sequence ID" value="MFE1357258.1"/>
    <property type="molecule type" value="Genomic_DNA"/>
</dbReference>